<dbReference type="EMBL" id="LVLJ01001786">
    <property type="protein sequence ID" value="OAE28030.1"/>
    <property type="molecule type" value="Genomic_DNA"/>
</dbReference>
<dbReference type="AlphaFoldDB" id="A0A176W4S8"/>
<sequence length="115" mass="12560">MNPEAKDFFFNKQTIPKTMDERTPLPYSRDEIVNGRDGSFSKGRPCSHVLGTPLRSGFAACVHTSAVDRLCGKGLDLKPKPLRGFPMFDSFGSGVSEGSAYAQLNPSKILLELLP</sequence>
<gene>
    <name evidence="1" type="ORF">AXG93_2351s1080</name>
</gene>
<organism evidence="1 2">
    <name type="scientific">Marchantia polymorpha subsp. ruderalis</name>
    <dbReference type="NCBI Taxonomy" id="1480154"/>
    <lineage>
        <taxon>Eukaryota</taxon>
        <taxon>Viridiplantae</taxon>
        <taxon>Streptophyta</taxon>
        <taxon>Embryophyta</taxon>
        <taxon>Marchantiophyta</taxon>
        <taxon>Marchantiopsida</taxon>
        <taxon>Marchantiidae</taxon>
        <taxon>Marchantiales</taxon>
        <taxon>Marchantiaceae</taxon>
        <taxon>Marchantia</taxon>
    </lineage>
</organism>
<protein>
    <submittedName>
        <fullName evidence="1">Uncharacterized protein</fullName>
    </submittedName>
</protein>
<reference evidence="1" key="1">
    <citation type="submission" date="2016-03" db="EMBL/GenBank/DDBJ databases">
        <title>Mechanisms controlling the formation of the plant cell surface in tip-growing cells are functionally conserved among land plants.</title>
        <authorList>
            <person name="Honkanen S."/>
            <person name="Jones V.A."/>
            <person name="Morieri G."/>
            <person name="Champion C."/>
            <person name="Hetherington A.J."/>
            <person name="Kelly S."/>
            <person name="Saint-Marcoux D."/>
            <person name="Proust H."/>
            <person name="Prescott H."/>
            <person name="Dolan L."/>
        </authorList>
    </citation>
    <scope>NUCLEOTIDE SEQUENCE [LARGE SCALE GENOMIC DNA]</scope>
    <source>
        <tissue evidence="1">Whole gametophyte</tissue>
    </source>
</reference>
<proteinExistence type="predicted"/>
<comment type="caution">
    <text evidence="1">The sequence shown here is derived from an EMBL/GenBank/DDBJ whole genome shotgun (WGS) entry which is preliminary data.</text>
</comment>
<accession>A0A176W4S8</accession>
<dbReference type="Proteomes" id="UP000077202">
    <property type="component" value="Unassembled WGS sequence"/>
</dbReference>
<keyword evidence="2" id="KW-1185">Reference proteome</keyword>
<name>A0A176W4S8_MARPO</name>
<evidence type="ECO:0000313" key="1">
    <source>
        <dbReference type="EMBL" id="OAE28030.1"/>
    </source>
</evidence>
<evidence type="ECO:0000313" key="2">
    <source>
        <dbReference type="Proteomes" id="UP000077202"/>
    </source>
</evidence>